<dbReference type="Gene3D" id="3.40.50.1000">
    <property type="entry name" value="HAD superfamily/HAD-like"/>
    <property type="match status" value="1"/>
</dbReference>
<name>A0ABN3XPS1_9ACTN</name>
<dbReference type="Gene3D" id="3.40.630.30">
    <property type="match status" value="1"/>
</dbReference>
<dbReference type="InterPro" id="IPR036514">
    <property type="entry name" value="SGNH_hydro_sf"/>
</dbReference>
<accession>A0ABN3XPS1</accession>
<evidence type="ECO:0000256" key="1">
    <source>
        <dbReference type="SAM" id="MobiDB-lite"/>
    </source>
</evidence>
<feature type="domain" description="N-acetyltransferase" evidence="2">
    <location>
        <begin position="460"/>
        <end position="620"/>
    </location>
</feature>
<feature type="region of interest" description="Disordered" evidence="1">
    <location>
        <begin position="625"/>
        <end position="651"/>
    </location>
</feature>
<dbReference type="Gene3D" id="3.40.50.1110">
    <property type="entry name" value="SGNH hydrolase"/>
    <property type="match status" value="1"/>
</dbReference>
<feature type="compositionally biased region" description="Pro residues" evidence="1">
    <location>
        <begin position="627"/>
        <end position="641"/>
    </location>
</feature>
<dbReference type="InterPro" id="IPR036412">
    <property type="entry name" value="HAD-like_sf"/>
</dbReference>
<dbReference type="InterPro" id="IPR010037">
    <property type="entry name" value="FkbH_domain"/>
</dbReference>
<dbReference type="NCBIfam" id="TIGR01681">
    <property type="entry name" value="HAD-SF-IIIC"/>
    <property type="match status" value="1"/>
</dbReference>
<sequence>MTVTSAEARARLRSLQREGTLAARYDEVAPLLAAMDEQDAARSARLLDRVDVEAARAHHPGLPSVAVTVTGHGTLDALRTALTGELARHGYLPDVRLTDFGSYAFELGDPGSALYAGRPDVTVCVLDHAAVFDEVGVPFTVDDVERVLGEKLALWRRLAAQFAESGSGTLVLNTVPLPRTWQAQVLDYPSRARLGAVWRRANAELLAFGESAGAVVVLDLDPLLTAPIELSDPRFEVYARAHLSDALLGAYARELAHLVRARTGRARKVLAVDLDHTLWGGVLGDDGVEGIEVAHGRQGEAFRRFQGVVAQLQSQGVLLAAVSKNDQDTVLAALREHPDMVVREDAFVRILANWQPKPDNLRVLARELNLGGDSVVFADDSVHECAAVAAELPETAVVHLDGDPALHVTRLLADGWFTTNEVTAEDRVRTRRYHEETARSEFLSAAGSAEEFLRGLEVSVRLAPATGADLARLSQITLRTNQFNLTTERLSPEAVRERAERPGSRVLALSAADRFGSNGIVGAVFLRALPEGLLIENLLLSCRVFARGIEQACLAAVLGQARAAGFPAVLGHYVAGAKNAKVAGLYPHYGFTVTEATERWSRYAHDLGEIVGVPDHLTLEVAGRLVPTPPTPQAPPVPPDPAGDAEAALTS</sequence>
<reference evidence="3 4" key="1">
    <citation type="journal article" date="2019" name="Int. J. Syst. Evol. Microbiol.">
        <title>The Global Catalogue of Microorganisms (GCM) 10K type strain sequencing project: providing services to taxonomists for standard genome sequencing and annotation.</title>
        <authorList>
            <consortium name="The Broad Institute Genomics Platform"/>
            <consortium name="The Broad Institute Genome Sequencing Center for Infectious Disease"/>
            <person name="Wu L."/>
            <person name="Ma J."/>
        </authorList>
    </citation>
    <scope>NUCLEOTIDE SEQUENCE [LARGE SCALE GENOMIC DNA]</scope>
    <source>
        <strain evidence="3 4">JCM 3106</strain>
    </source>
</reference>
<dbReference type="InterPro" id="IPR000182">
    <property type="entry name" value="GNAT_dom"/>
</dbReference>
<comment type="caution">
    <text evidence="3">The sequence shown here is derived from an EMBL/GenBank/DDBJ whole genome shotgun (WGS) entry which is preliminary data.</text>
</comment>
<organism evidence="3 4">
    <name type="scientific">Streptosporangium longisporum</name>
    <dbReference type="NCBI Taxonomy" id="46187"/>
    <lineage>
        <taxon>Bacteria</taxon>
        <taxon>Bacillati</taxon>
        <taxon>Actinomycetota</taxon>
        <taxon>Actinomycetes</taxon>
        <taxon>Streptosporangiales</taxon>
        <taxon>Streptosporangiaceae</taxon>
        <taxon>Streptosporangium</taxon>
    </lineage>
</organism>
<protein>
    <submittedName>
        <fullName evidence="3">HAD-IIIC family phosphatase</fullName>
    </submittedName>
</protein>
<keyword evidence="4" id="KW-1185">Reference proteome</keyword>
<feature type="compositionally biased region" description="Low complexity" evidence="1">
    <location>
        <begin position="642"/>
        <end position="651"/>
    </location>
</feature>
<proteinExistence type="predicted"/>
<dbReference type="Proteomes" id="UP001499930">
    <property type="component" value="Unassembled WGS sequence"/>
</dbReference>
<dbReference type="SUPFAM" id="SSF56784">
    <property type="entry name" value="HAD-like"/>
    <property type="match status" value="1"/>
</dbReference>
<dbReference type="InterPro" id="IPR023214">
    <property type="entry name" value="HAD_sf"/>
</dbReference>
<dbReference type="NCBIfam" id="TIGR01686">
    <property type="entry name" value="FkbH"/>
    <property type="match status" value="1"/>
</dbReference>
<evidence type="ECO:0000313" key="3">
    <source>
        <dbReference type="EMBL" id="GAA2986029.1"/>
    </source>
</evidence>
<evidence type="ECO:0000313" key="4">
    <source>
        <dbReference type="Proteomes" id="UP001499930"/>
    </source>
</evidence>
<evidence type="ECO:0000259" key="2">
    <source>
        <dbReference type="PROSITE" id="PS51186"/>
    </source>
</evidence>
<dbReference type="PROSITE" id="PS51186">
    <property type="entry name" value="GNAT"/>
    <property type="match status" value="1"/>
</dbReference>
<gene>
    <name evidence="3" type="ORF">GCM10017559_02030</name>
</gene>
<dbReference type="InterPro" id="IPR010033">
    <property type="entry name" value="HAD_SF_ppase_IIIC"/>
</dbReference>
<dbReference type="EMBL" id="BAAAWD010000002">
    <property type="protein sequence ID" value="GAA2986029.1"/>
    <property type="molecule type" value="Genomic_DNA"/>
</dbReference>
<dbReference type="InterPro" id="IPR016181">
    <property type="entry name" value="Acyl_CoA_acyltransferase"/>
</dbReference>
<dbReference type="RefSeq" id="WP_344886959.1">
    <property type="nucleotide sequence ID" value="NZ_BAAAWD010000002.1"/>
</dbReference>
<dbReference type="SUPFAM" id="SSF55729">
    <property type="entry name" value="Acyl-CoA N-acyltransferases (Nat)"/>
    <property type="match status" value="1"/>
</dbReference>